<reference evidence="2" key="1">
    <citation type="submission" date="2013-11" db="EMBL/GenBank/DDBJ databases">
        <title>Genome sequence of the fusiform rust pathogen reveals effectors for host alternation and coevolution with pine.</title>
        <authorList>
            <consortium name="DOE Joint Genome Institute"/>
            <person name="Smith K."/>
            <person name="Pendleton A."/>
            <person name="Kubisiak T."/>
            <person name="Anderson C."/>
            <person name="Salamov A."/>
            <person name="Aerts A."/>
            <person name="Riley R."/>
            <person name="Clum A."/>
            <person name="Lindquist E."/>
            <person name="Ence D."/>
            <person name="Campbell M."/>
            <person name="Kronenberg Z."/>
            <person name="Feau N."/>
            <person name="Dhillon B."/>
            <person name="Hamelin R."/>
            <person name="Burleigh J."/>
            <person name="Smith J."/>
            <person name="Yandell M."/>
            <person name="Nelson C."/>
            <person name="Grigoriev I."/>
            <person name="Davis J."/>
        </authorList>
    </citation>
    <scope>NUCLEOTIDE SEQUENCE</scope>
    <source>
        <strain evidence="2">G11</strain>
    </source>
</reference>
<proteinExistence type="predicted"/>
<name>A0A9P6T7T6_9BASI</name>
<feature type="region of interest" description="Disordered" evidence="1">
    <location>
        <begin position="1"/>
        <end position="21"/>
    </location>
</feature>
<evidence type="ECO:0000313" key="2">
    <source>
        <dbReference type="EMBL" id="KAG0142281.1"/>
    </source>
</evidence>
<gene>
    <name evidence="2" type="ORF">CROQUDRAFT_97744</name>
</gene>
<accession>A0A9P6T7T6</accession>
<dbReference type="AlphaFoldDB" id="A0A9P6T7T6"/>
<protein>
    <submittedName>
        <fullName evidence="2">Uncharacterized protein</fullName>
    </submittedName>
</protein>
<evidence type="ECO:0000313" key="3">
    <source>
        <dbReference type="Proteomes" id="UP000886653"/>
    </source>
</evidence>
<feature type="compositionally biased region" description="Polar residues" evidence="1">
    <location>
        <begin position="1"/>
        <end position="10"/>
    </location>
</feature>
<dbReference type="EMBL" id="MU167354">
    <property type="protein sequence ID" value="KAG0142281.1"/>
    <property type="molecule type" value="Genomic_DNA"/>
</dbReference>
<sequence>MHEEMSNTSEQGDDMPTHLGKWKSSTNSYHPYPNGSILIDEFYVATLIASLPPSWAHVTQQLEIKSTIMPAELTTCIPNEIIKCCTEEESLLNNITAFLTS</sequence>
<comment type="caution">
    <text evidence="2">The sequence shown here is derived from an EMBL/GenBank/DDBJ whole genome shotgun (WGS) entry which is preliminary data.</text>
</comment>
<organism evidence="2 3">
    <name type="scientific">Cronartium quercuum f. sp. fusiforme G11</name>
    <dbReference type="NCBI Taxonomy" id="708437"/>
    <lineage>
        <taxon>Eukaryota</taxon>
        <taxon>Fungi</taxon>
        <taxon>Dikarya</taxon>
        <taxon>Basidiomycota</taxon>
        <taxon>Pucciniomycotina</taxon>
        <taxon>Pucciniomycetes</taxon>
        <taxon>Pucciniales</taxon>
        <taxon>Coleosporiaceae</taxon>
        <taxon>Cronartium</taxon>
    </lineage>
</organism>
<evidence type="ECO:0000256" key="1">
    <source>
        <dbReference type="SAM" id="MobiDB-lite"/>
    </source>
</evidence>
<dbReference type="Proteomes" id="UP000886653">
    <property type="component" value="Unassembled WGS sequence"/>
</dbReference>
<keyword evidence="3" id="KW-1185">Reference proteome</keyword>